<gene>
    <name evidence="4" type="ORF">TKK_013235</name>
</gene>
<dbReference type="InterPro" id="IPR021109">
    <property type="entry name" value="Peptidase_aspartic_dom_sf"/>
</dbReference>
<feature type="domain" description="CCHC-type" evidence="3">
    <location>
        <begin position="382"/>
        <end position="397"/>
    </location>
</feature>
<dbReference type="EMBL" id="JBJJXI010000107">
    <property type="protein sequence ID" value="KAL3391892.1"/>
    <property type="molecule type" value="Genomic_DNA"/>
</dbReference>
<keyword evidence="1" id="KW-0862">Zinc</keyword>
<dbReference type="AlphaFoldDB" id="A0ABD2WGD8"/>
<feature type="region of interest" description="Disordered" evidence="2">
    <location>
        <begin position="397"/>
        <end position="420"/>
    </location>
</feature>
<comment type="caution">
    <text evidence="4">The sequence shown here is derived from an EMBL/GenBank/DDBJ whole genome shotgun (WGS) entry which is preliminary data.</text>
</comment>
<feature type="compositionally biased region" description="Polar residues" evidence="2">
    <location>
        <begin position="406"/>
        <end position="415"/>
    </location>
</feature>
<feature type="region of interest" description="Disordered" evidence="2">
    <location>
        <begin position="719"/>
        <end position="757"/>
    </location>
</feature>
<dbReference type="Pfam" id="PF13650">
    <property type="entry name" value="Asp_protease_2"/>
    <property type="match status" value="1"/>
</dbReference>
<dbReference type="Pfam" id="PF00098">
    <property type="entry name" value="zf-CCHC"/>
    <property type="match status" value="1"/>
</dbReference>
<dbReference type="Proteomes" id="UP001627154">
    <property type="component" value="Unassembled WGS sequence"/>
</dbReference>
<feature type="region of interest" description="Disordered" evidence="2">
    <location>
        <begin position="1"/>
        <end position="37"/>
    </location>
</feature>
<feature type="compositionally biased region" description="Low complexity" evidence="2">
    <location>
        <begin position="28"/>
        <end position="37"/>
    </location>
</feature>
<feature type="region of interest" description="Disordered" evidence="2">
    <location>
        <begin position="326"/>
        <end position="376"/>
    </location>
</feature>
<dbReference type="InterPro" id="IPR001878">
    <property type="entry name" value="Znf_CCHC"/>
</dbReference>
<accession>A0ABD2WGD8</accession>
<name>A0ABD2WGD8_9HYME</name>
<dbReference type="SUPFAM" id="SSF57756">
    <property type="entry name" value="Retrovirus zinc finger-like domains"/>
    <property type="match status" value="1"/>
</dbReference>
<reference evidence="4 5" key="1">
    <citation type="journal article" date="2024" name="bioRxiv">
        <title>A reference genome for Trichogramma kaykai: A tiny desert-dwelling parasitoid wasp with competing sex-ratio distorters.</title>
        <authorList>
            <person name="Culotta J."/>
            <person name="Lindsey A.R."/>
        </authorList>
    </citation>
    <scope>NUCLEOTIDE SEQUENCE [LARGE SCALE GENOMIC DNA]</scope>
    <source>
        <strain evidence="4 5">KSX58</strain>
    </source>
</reference>
<evidence type="ECO:0000256" key="2">
    <source>
        <dbReference type="SAM" id="MobiDB-lite"/>
    </source>
</evidence>
<evidence type="ECO:0000256" key="1">
    <source>
        <dbReference type="PROSITE-ProRule" id="PRU00047"/>
    </source>
</evidence>
<dbReference type="Gene3D" id="2.40.70.10">
    <property type="entry name" value="Acid Proteases"/>
    <property type="match status" value="1"/>
</dbReference>
<evidence type="ECO:0000313" key="4">
    <source>
        <dbReference type="EMBL" id="KAL3391892.1"/>
    </source>
</evidence>
<protein>
    <recommendedName>
        <fullName evidence="3">CCHC-type domain-containing protein</fullName>
    </recommendedName>
</protein>
<evidence type="ECO:0000313" key="5">
    <source>
        <dbReference type="Proteomes" id="UP001627154"/>
    </source>
</evidence>
<proteinExistence type="predicted"/>
<evidence type="ECO:0000259" key="3">
    <source>
        <dbReference type="PROSITE" id="PS50158"/>
    </source>
</evidence>
<feature type="compositionally biased region" description="Basic and acidic residues" evidence="2">
    <location>
        <begin position="341"/>
        <end position="365"/>
    </location>
</feature>
<keyword evidence="5" id="KW-1185">Reference proteome</keyword>
<dbReference type="InterPro" id="IPR036875">
    <property type="entry name" value="Znf_CCHC_sf"/>
</dbReference>
<dbReference type="SMART" id="SM00343">
    <property type="entry name" value="ZnF_C2HC"/>
    <property type="match status" value="1"/>
</dbReference>
<keyword evidence="1" id="KW-0863">Zinc-finger</keyword>
<dbReference type="GO" id="GO:0008270">
    <property type="term" value="F:zinc ion binding"/>
    <property type="evidence" value="ECO:0007669"/>
    <property type="project" value="UniProtKB-KW"/>
</dbReference>
<organism evidence="4 5">
    <name type="scientific">Trichogramma kaykai</name>
    <dbReference type="NCBI Taxonomy" id="54128"/>
    <lineage>
        <taxon>Eukaryota</taxon>
        <taxon>Metazoa</taxon>
        <taxon>Ecdysozoa</taxon>
        <taxon>Arthropoda</taxon>
        <taxon>Hexapoda</taxon>
        <taxon>Insecta</taxon>
        <taxon>Pterygota</taxon>
        <taxon>Neoptera</taxon>
        <taxon>Endopterygota</taxon>
        <taxon>Hymenoptera</taxon>
        <taxon>Apocrita</taxon>
        <taxon>Proctotrupomorpha</taxon>
        <taxon>Chalcidoidea</taxon>
        <taxon>Trichogrammatidae</taxon>
        <taxon>Trichogramma</taxon>
    </lineage>
</organism>
<dbReference type="Gene3D" id="4.10.60.10">
    <property type="entry name" value="Zinc finger, CCHC-type"/>
    <property type="match status" value="1"/>
</dbReference>
<feature type="compositionally biased region" description="Basic and acidic residues" evidence="2">
    <location>
        <begin position="7"/>
        <end position="19"/>
    </location>
</feature>
<keyword evidence="1" id="KW-0479">Metal-binding</keyword>
<sequence>MSAGNRNDSRNAHLRRDGARSVSNGHRSSPTLSTLSSLSWDSNDLYEQDRRMAWELNAEDRHLIDTLDTRPRYAMQNARRQQFSEPASIGRGLPETESLEPAVFSACGDLYPPSEGAYSQSGRMYNPSLQRPYARYPPYAPYTPNDDETAAPTAATTAYHIVPDLSKDIRTFNGEESNAAAREWLGGISSRRELHHWPDSYAYEKARSHLRGGARHWLVRKKNVNSWATFKAAFVKTFIGVDSLTDAWTRMSARVQQKGEKISTYFHEKMKLCDEVHMKFDDAREQIIIGLWSRELRNVVAPRNHMDDDELLHDLKKQQRIISQSYDKKNLKSDYSSRATSPEEKSDVNERKKSPTRNSDKDSRSRNSARKAPARNEKGELKCYSCNYYGHISKDCPTKTNEKKNIQSTLSKSTPPAQPKDNRVIAKIDSATADAALKYFKDAELDGQEIKAFIDQGSSDCIIKASSALQLGLRLIKDKLKLRCYGPKEHQINTIGFVNCSLSINGVKADNVPVRVVLDDCQPMPLLVGRSYTELPFIKFSKNKDTFKFMYDLDQLAQEEATSYDTLQVTENNQLLPNSVNFVCIDNAERNVSLPLFNFSEKSVILLKGENFPDRGQLGEAPPLLATKKQAITEADVVIGENQPIEAKRELIKLLNEFRDTIAMSIEELGYTSLIEMDIKELPGSKPILPGDTYGITDLNPAQKGSRYASTAHVSQLKQWKPCVEDDPVSDDNSTDEETNKQDKNSRPMRRTSLPQRYQDFVLNRQI</sequence>
<feature type="compositionally biased region" description="Acidic residues" evidence="2">
    <location>
        <begin position="725"/>
        <end position="737"/>
    </location>
</feature>
<dbReference type="PROSITE" id="PS50158">
    <property type="entry name" value="ZF_CCHC"/>
    <property type="match status" value="1"/>
</dbReference>